<keyword evidence="2" id="KW-1277">Toxin-antitoxin system</keyword>
<keyword evidence="5" id="KW-0378">Hydrolase</keyword>
<evidence type="ECO:0000256" key="3">
    <source>
        <dbReference type="ARBA" id="ARBA00022722"/>
    </source>
</evidence>
<evidence type="ECO:0000256" key="2">
    <source>
        <dbReference type="ARBA" id="ARBA00022649"/>
    </source>
</evidence>
<reference evidence="6 7" key="1">
    <citation type="journal article" date="2016" name="Nat. Commun.">
        <title>Thousands of microbial genomes shed light on interconnected biogeochemical processes in an aquifer system.</title>
        <authorList>
            <person name="Anantharaman K."/>
            <person name="Brown C.T."/>
            <person name="Hug L.A."/>
            <person name="Sharon I."/>
            <person name="Castelle C.J."/>
            <person name="Probst A.J."/>
            <person name="Thomas B.C."/>
            <person name="Singh A."/>
            <person name="Wilkins M.J."/>
            <person name="Karaoz U."/>
            <person name="Brodie E.L."/>
            <person name="Williams K.H."/>
            <person name="Hubbard S.S."/>
            <person name="Banfield J.F."/>
        </authorList>
    </citation>
    <scope>NUCLEOTIDE SEQUENCE [LARGE SCALE GENOMIC DNA]</scope>
</reference>
<dbReference type="GO" id="GO:0110001">
    <property type="term" value="C:toxin-antitoxin complex"/>
    <property type="evidence" value="ECO:0007669"/>
    <property type="project" value="InterPro"/>
</dbReference>
<evidence type="ECO:0000256" key="5">
    <source>
        <dbReference type="ARBA" id="ARBA00022801"/>
    </source>
</evidence>
<keyword evidence="1" id="KW-0597">Phosphoprotein</keyword>
<protein>
    <recommendedName>
        <fullName evidence="8">DUF86 domain-containing protein</fullName>
    </recommendedName>
</protein>
<evidence type="ECO:0000313" key="6">
    <source>
        <dbReference type="EMBL" id="OGL78918.1"/>
    </source>
</evidence>
<keyword evidence="4" id="KW-0547">Nucleotide-binding</keyword>
<comment type="caution">
    <text evidence="6">The sequence shown here is derived from an EMBL/GenBank/DDBJ whole genome shotgun (WGS) entry which is preliminary data.</text>
</comment>
<dbReference type="Proteomes" id="UP000176604">
    <property type="component" value="Unassembled WGS sequence"/>
</dbReference>
<dbReference type="GO" id="GO:0016787">
    <property type="term" value="F:hydrolase activity"/>
    <property type="evidence" value="ECO:0007669"/>
    <property type="project" value="UniProtKB-KW"/>
</dbReference>
<dbReference type="GO" id="GO:0004540">
    <property type="term" value="F:RNA nuclease activity"/>
    <property type="evidence" value="ECO:0007669"/>
    <property type="project" value="InterPro"/>
</dbReference>
<dbReference type="InterPro" id="IPR051813">
    <property type="entry name" value="HepT_RNase_toxin"/>
</dbReference>
<dbReference type="InterPro" id="IPR008201">
    <property type="entry name" value="HepT-like"/>
</dbReference>
<accession>A0A1F7UMH5</accession>
<evidence type="ECO:0000256" key="1">
    <source>
        <dbReference type="ARBA" id="ARBA00022553"/>
    </source>
</evidence>
<dbReference type="Pfam" id="PF01934">
    <property type="entry name" value="HepT-like"/>
    <property type="match status" value="1"/>
</dbReference>
<proteinExistence type="predicted"/>
<organism evidence="6 7">
    <name type="scientific">Candidatus Uhrbacteria bacterium RIFCSPHIGHO2_12_FULL_54_23</name>
    <dbReference type="NCBI Taxonomy" id="1802397"/>
    <lineage>
        <taxon>Bacteria</taxon>
        <taxon>Candidatus Uhriibacteriota</taxon>
    </lineage>
</organism>
<name>A0A1F7UMH5_9BACT</name>
<sequence>MENDELYRAHIIEAIERIERFTVGMDYEHFRDDDKTIAAVVRQFEIIGEAVKSLSIEFTRRYPSIPWQSIAGMRDKLIHQYFGVDVREVWHSATVDIPKLKKTLTGE</sequence>
<keyword evidence="3" id="KW-0540">Nuclease</keyword>
<evidence type="ECO:0000256" key="4">
    <source>
        <dbReference type="ARBA" id="ARBA00022741"/>
    </source>
</evidence>
<evidence type="ECO:0000313" key="7">
    <source>
        <dbReference type="Proteomes" id="UP000176604"/>
    </source>
</evidence>
<dbReference type="PANTHER" id="PTHR34139">
    <property type="entry name" value="UPF0331 PROTEIN MJ0127"/>
    <property type="match status" value="1"/>
</dbReference>
<dbReference type="GO" id="GO:0000166">
    <property type="term" value="F:nucleotide binding"/>
    <property type="evidence" value="ECO:0007669"/>
    <property type="project" value="UniProtKB-KW"/>
</dbReference>
<dbReference type="PANTHER" id="PTHR34139:SF1">
    <property type="entry name" value="RNASE MJ1380-RELATED"/>
    <property type="match status" value="1"/>
</dbReference>
<dbReference type="AlphaFoldDB" id="A0A1F7UMH5"/>
<gene>
    <name evidence="6" type="ORF">A3J43_00865</name>
</gene>
<evidence type="ECO:0008006" key="8">
    <source>
        <dbReference type="Google" id="ProtNLM"/>
    </source>
</evidence>
<dbReference type="EMBL" id="MGEF01000021">
    <property type="protein sequence ID" value="OGL78918.1"/>
    <property type="molecule type" value="Genomic_DNA"/>
</dbReference>
<dbReference type="STRING" id="1802397.A3J43_00865"/>